<sequence length="79" mass="8156">MVEPISALLGAAAIILMEPLLPYALSFAAGAMIYVVVDDIIPEAQRSGNGKLASVACIIGFLVMMCMDVGLGDSGEDPK</sequence>
<feature type="transmembrane region" description="Helical" evidence="1">
    <location>
        <begin position="52"/>
        <end position="71"/>
    </location>
</feature>
<proteinExistence type="predicted"/>
<reference evidence="2 3" key="1">
    <citation type="submission" date="2015-09" db="EMBL/GenBank/DDBJ databases">
        <title>Draft genome of the parasitic nematode Teladorsagia circumcincta isolate WARC Sus (inbred).</title>
        <authorList>
            <person name="Mitreva M."/>
        </authorList>
    </citation>
    <scope>NUCLEOTIDE SEQUENCE [LARGE SCALE GENOMIC DNA]</scope>
    <source>
        <strain evidence="2 3">S</strain>
    </source>
</reference>
<evidence type="ECO:0000256" key="1">
    <source>
        <dbReference type="SAM" id="Phobius"/>
    </source>
</evidence>
<organism evidence="2 3">
    <name type="scientific">Teladorsagia circumcincta</name>
    <name type="common">Brown stomach worm</name>
    <name type="synonym">Ostertagia circumcincta</name>
    <dbReference type="NCBI Taxonomy" id="45464"/>
    <lineage>
        <taxon>Eukaryota</taxon>
        <taxon>Metazoa</taxon>
        <taxon>Ecdysozoa</taxon>
        <taxon>Nematoda</taxon>
        <taxon>Chromadorea</taxon>
        <taxon>Rhabditida</taxon>
        <taxon>Rhabditina</taxon>
        <taxon>Rhabditomorpha</taxon>
        <taxon>Strongyloidea</taxon>
        <taxon>Trichostrongylidae</taxon>
        <taxon>Teladorsagia</taxon>
    </lineage>
</organism>
<evidence type="ECO:0000313" key="2">
    <source>
        <dbReference type="EMBL" id="PIO66340.1"/>
    </source>
</evidence>
<dbReference type="AlphaFoldDB" id="A0A2G9UA24"/>
<keyword evidence="1" id="KW-1133">Transmembrane helix</keyword>
<dbReference type="EMBL" id="KZ348334">
    <property type="protein sequence ID" value="PIO66340.1"/>
    <property type="molecule type" value="Genomic_DNA"/>
</dbReference>
<dbReference type="OrthoDB" id="262547at2759"/>
<accession>A0A2G9UA24</accession>
<protein>
    <submittedName>
        <fullName evidence="2">Uncharacterized protein</fullName>
    </submittedName>
</protein>
<dbReference type="Proteomes" id="UP000230423">
    <property type="component" value="Unassembled WGS sequence"/>
</dbReference>
<feature type="transmembrane region" description="Helical" evidence="1">
    <location>
        <begin position="20"/>
        <end position="40"/>
    </location>
</feature>
<gene>
    <name evidence="2" type="ORF">TELCIR_11955</name>
</gene>
<keyword evidence="1" id="KW-0472">Membrane</keyword>
<name>A0A2G9UA24_TELCI</name>
<keyword evidence="3" id="KW-1185">Reference proteome</keyword>
<keyword evidence="1" id="KW-0812">Transmembrane</keyword>
<evidence type="ECO:0000313" key="3">
    <source>
        <dbReference type="Proteomes" id="UP000230423"/>
    </source>
</evidence>